<dbReference type="AlphaFoldDB" id="A0AAD9XC37"/>
<organism evidence="1 2">
    <name type="scientific">Dipteronia dyeriana</name>
    <dbReference type="NCBI Taxonomy" id="168575"/>
    <lineage>
        <taxon>Eukaryota</taxon>
        <taxon>Viridiplantae</taxon>
        <taxon>Streptophyta</taxon>
        <taxon>Embryophyta</taxon>
        <taxon>Tracheophyta</taxon>
        <taxon>Spermatophyta</taxon>
        <taxon>Magnoliopsida</taxon>
        <taxon>eudicotyledons</taxon>
        <taxon>Gunneridae</taxon>
        <taxon>Pentapetalae</taxon>
        <taxon>rosids</taxon>
        <taxon>malvids</taxon>
        <taxon>Sapindales</taxon>
        <taxon>Sapindaceae</taxon>
        <taxon>Hippocastanoideae</taxon>
        <taxon>Acereae</taxon>
        <taxon>Dipteronia</taxon>
    </lineage>
</organism>
<sequence length="85" mass="9419">MLENLKSNHAKAYGKLRQYGNAIRVMNLGYDVFVAMNAKVVSDNPTFFRFYLSLSACKTGFVNGCRPLIGVDGCHLTGQFRGVLL</sequence>
<evidence type="ECO:0000313" key="1">
    <source>
        <dbReference type="EMBL" id="KAK2656628.1"/>
    </source>
</evidence>
<comment type="caution">
    <text evidence="1">The sequence shown here is derived from an EMBL/GenBank/DDBJ whole genome shotgun (WGS) entry which is preliminary data.</text>
</comment>
<gene>
    <name evidence="1" type="ORF">Ddye_009680</name>
</gene>
<dbReference type="PANTHER" id="PTHR31973">
    <property type="entry name" value="POLYPROTEIN, PUTATIVE-RELATED"/>
    <property type="match status" value="1"/>
</dbReference>
<reference evidence="1" key="1">
    <citation type="journal article" date="2023" name="Plant J.">
        <title>Genome sequences and population genomics provide insights into the demographic history, inbreeding, and mutation load of two 'living fossil' tree species of Dipteronia.</title>
        <authorList>
            <person name="Feng Y."/>
            <person name="Comes H.P."/>
            <person name="Chen J."/>
            <person name="Zhu S."/>
            <person name="Lu R."/>
            <person name="Zhang X."/>
            <person name="Li P."/>
            <person name="Qiu J."/>
            <person name="Olsen K.M."/>
            <person name="Qiu Y."/>
        </authorList>
    </citation>
    <scope>NUCLEOTIDE SEQUENCE</scope>
    <source>
        <strain evidence="1">KIB01</strain>
    </source>
</reference>
<accession>A0AAD9XC37</accession>
<dbReference type="EMBL" id="JANJYI010000003">
    <property type="protein sequence ID" value="KAK2656628.1"/>
    <property type="molecule type" value="Genomic_DNA"/>
</dbReference>
<protein>
    <submittedName>
        <fullName evidence="1">Uncharacterized protein</fullName>
    </submittedName>
</protein>
<dbReference type="Proteomes" id="UP001280121">
    <property type="component" value="Unassembled WGS sequence"/>
</dbReference>
<proteinExistence type="predicted"/>
<name>A0AAD9XC37_9ROSI</name>
<keyword evidence="2" id="KW-1185">Reference proteome</keyword>
<evidence type="ECO:0000313" key="2">
    <source>
        <dbReference type="Proteomes" id="UP001280121"/>
    </source>
</evidence>
<dbReference type="PANTHER" id="PTHR31973:SF187">
    <property type="entry name" value="MUTATOR TRANSPOSASE MUDRA PROTEIN"/>
    <property type="match status" value="1"/>
</dbReference>